<dbReference type="EMBL" id="ML170199">
    <property type="protein sequence ID" value="TDL19165.1"/>
    <property type="molecule type" value="Genomic_DNA"/>
</dbReference>
<feature type="active site" evidence="5 6">
    <location>
        <position position="117"/>
    </location>
</feature>
<evidence type="ECO:0000256" key="6">
    <source>
        <dbReference type="PROSITE-ProRule" id="PRU00239"/>
    </source>
</evidence>
<dbReference type="PANTHER" id="PTHR10183:SF379">
    <property type="entry name" value="CALPAIN-5"/>
    <property type="match status" value="1"/>
</dbReference>
<evidence type="ECO:0000259" key="8">
    <source>
        <dbReference type="PROSITE" id="PS50203"/>
    </source>
</evidence>
<dbReference type="PRINTS" id="PR00704">
    <property type="entry name" value="CALPAIN"/>
</dbReference>
<dbReference type="Pfam" id="PF00648">
    <property type="entry name" value="Peptidase_C2"/>
    <property type="match status" value="1"/>
</dbReference>
<evidence type="ECO:0000256" key="4">
    <source>
        <dbReference type="ARBA" id="ARBA00022807"/>
    </source>
</evidence>
<evidence type="ECO:0000256" key="2">
    <source>
        <dbReference type="ARBA" id="ARBA00022670"/>
    </source>
</evidence>
<dbReference type="GO" id="GO:0006508">
    <property type="term" value="P:proteolysis"/>
    <property type="evidence" value="ECO:0007669"/>
    <property type="project" value="UniProtKB-KW"/>
</dbReference>
<dbReference type="AlphaFoldDB" id="A0A4Y7PVJ7"/>
<proteinExistence type="inferred from homology"/>
<comment type="similarity">
    <text evidence="1">Belongs to the peptidase C2 family.</text>
</comment>
<dbReference type="SUPFAM" id="SSF54001">
    <property type="entry name" value="Cysteine proteinases"/>
    <property type="match status" value="1"/>
</dbReference>
<dbReference type="STRING" id="50990.A0A4Y7PVJ7"/>
<dbReference type="PANTHER" id="PTHR10183">
    <property type="entry name" value="CALPAIN"/>
    <property type="match status" value="1"/>
</dbReference>
<feature type="active site" evidence="5 6">
    <location>
        <position position="295"/>
    </location>
</feature>
<dbReference type="Proteomes" id="UP000294933">
    <property type="component" value="Unassembled WGS sequence"/>
</dbReference>
<accession>A0A4Y7PVJ7</accession>
<keyword evidence="3 6" id="KW-0378">Hydrolase</keyword>
<feature type="region of interest" description="Disordered" evidence="7">
    <location>
        <begin position="1"/>
        <end position="21"/>
    </location>
</feature>
<dbReference type="SMART" id="SM00230">
    <property type="entry name" value="CysPc"/>
    <property type="match status" value="1"/>
</dbReference>
<dbReference type="PROSITE" id="PS50203">
    <property type="entry name" value="CALPAIN_CAT"/>
    <property type="match status" value="1"/>
</dbReference>
<reference evidence="9 10" key="1">
    <citation type="submission" date="2018-06" db="EMBL/GenBank/DDBJ databases">
        <title>A transcriptomic atlas of mushroom development highlights an independent origin of complex multicellularity.</title>
        <authorList>
            <consortium name="DOE Joint Genome Institute"/>
            <person name="Krizsan K."/>
            <person name="Almasi E."/>
            <person name="Merenyi Z."/>
            <person name="Sahu N."/>
            <person name="Viragh M."/>
            <person name="Koszo T."/>
            <person name="Mondo S."/>
            <person name="Kiss B."/>
            <person name="Balint B."/>
            <person name="Kues U."/>
            <person name="Barry K."/>
            <person name="Hegedus J.C."/>
            <person name="Henrissat B."/>
            <person name="Johnson J."/>
            <person name="Lipzen A."/>
            <person name="Ohm R."/>
            <person name="Nagy I."/>
            <person name="Pangilinan J."/>
            <person name="Yan J."/>
            <person name="Xiong Y."/>
            <person name="Grigoriev I.V."/>
            <person name="Hibbett D.S."/>
            <person name="Nagy L.G."/>
        </authorList>
    </citation>
    <scope>NUCLEOTIDE SEQUENCE [LARGE SCALE GENOMIC DNA]</scope>
    <source>
        <strain evidence="9 10">SZMC22713</strain>
    </source>
</reference>
<protein>
    <submittedName>
        <fullName evidence="9">Cysteine proteinase</fullName>
    </submittedName>
</protein>
<evidence type="ECO:0000256" key="5">
    <source>
        <dbReference type="PIRSR" id="PIRSR622684-1"/>
    </source>
</evidence>
<dbReference type="Gene3D" id="3.90.70.10">
    <property type="entry name" value="Cysteine proteinases"/>
    <property type="match status" value="1"/>
</dbReference>
<gene>
    <name evidence="9" type="ORF">BD410DRAFT_727554</name>
</gene>
<sequence>MAGVKEELSDDASQPHVFKQPEHRAGLLVTEEFEKATERCRAKVNRIAADCRKRNRKFRDLEWDLESKRDLCLHQPDHSVQYHPTGVKRVPQIFEDPQFYVDGVHTSDIVQGSIGDCWFMNAMSAVASKHGLIEKLCVAVGVYGFIFCRDGDWVDVIIDDQLFIQRHQWEQLTSAQQLIYHDDKELYEKTGTKGSKTLFFARSQQENETWVPLLEKAYAKLHGDYAALQGGSSDEAIEDLTGGISESIHTNDIMDPDAFWKHDLLCANHDLLFSCFVNQPVSVAGRITPDRINDHAYTVLKAVEFKGKRFLKIRNPWGKSEWNGRWSDGSKEWTREWLEALGPLEHTFGDDGVFIMEYTDFLEYWDVIERTQLFDPSWIQSSHWLNVTSRPLPSAWQYGDVSFTFTLDHSSEAVIVLSQSDKRYYKTVASSSEWTFDFAIFRAGEDVPLTTSSFSYESERSCSVRTELEAGDYVVHVSGPRPVPLRIHTSPVPMQRNVKKMSRIWSQAAKSKSIAANFDIK</sequence>
<dbReference type="OrthoDB" id="424753at2759"/>
<feature type="active site" evidence="5 6">
    <location>
        <position position="315"/>
    </location>
</feature>
<evidence type="ECO:0000256" key="3">
    <source>
        <dbReference type="ARBA" id="ARBA00022801"/>
    </source>
</evidence>
<keyword evidence="4 6" id="KW-0788">Thiol protease</keyword>
<dbReference type="InterPro" id="IPR038765">
    <property type="entry name" value="Papain-like_cys_pep_sf"/>
</dbReference>
<keyword evidence="10" id="KW-1185">Reference proteome</keyword>
<name>A0A4Y7PVJ7_9AGAM</name>
<evidence type="ECO:0000313" key="9">
    <source>
        <dbReference type="EMBL" id="TDL19165.1"/>
    </source>
</evidence>
<dbReference type="GO" id="GO:0004198">
    <property type="term" value="F:calcium-dependent cysteine-type endopeptidase activity"/>
    <property type="evidence" value="ECO:0007669"/>
    <property type="project" value="InterPro"/>
</dbReference>
<keyword evidence="2 6" id="KW-0645">Protease</keyword>
<dbReference type="InterPro" id="IPR001300">
    <property type="entry name" value="Peptidase_C2_calpain_cat"/>
</dbReference>
<evidence type="ECO:0000256" key="1">
    <source>
        <dbReference type="ARBA" id="ARBA00007623"/>
    </source>
</evidence>
<dbReference type="CDD" id="cd00044">
    <property type="entry name" value="CysPc"/>
    <property type="match status" value="1"/>
</dbReference>
<dbReference type="VEuPathDB" id="FungiDB:BD410DRAFT_727554"/>
<feature type="domain" description="Calpain catalytic" evidence="8">
    <location>
        <begin position="88"/>
        <end position="374"/>
    </location>
</feature>
<organism evidence="9 10">
    <name type="scientific">Rickenella mellea</name>
    <dbReference type="NCBI Taxonomy" id="50990"/>
    <lineage>
        <taxon>Eukaryota</taxon>
        <taxon>Fungi</taxon>
        <taxon>Dikarya</taxon>
        <taxon>Basidiomycota</taxon>
        <taxon>Agaricomycotina</taxon>
        <taxon>Agaricomycetes</taxon>
        <taxon>Hymenochaetales</taxon>
        <taxon>Rickenellaceae</taxon>
        <taxon>Rickenella</taxon>
    </lineage>
</organism>
<evidence type="ECO:0000313" key="10">
    <source>
        <dbReference type="Proteomes" id="UP000294933"/>
    </source>
</evidence>
<dbReference type="InterPro" id="IPR022684">
    <property type="entry name" value="Calpain_cysteine_protease"/>
</dbReference>
<evidence type="ECO:0000256" key="7">
    <source>
        <dbReference type="SAM" id="MobiDB-lite"/>
    </source>
</evidence>